<proteinExistence type="predicted"/>
<dbReference type="Proteomes" id="UP000034302">
    <property type="component" value="Unassembled WGS sequence"/>
</dbReference>
<accession>A0A0G0CK33</accession>
<gene>
    <name evidence="1" type="ORF">UR34_C0011G0046</name>
</gene>
<sequence length="92" mass="11364">MKKYILNKHIRYRKEDGYILVCDCKRLLDYEMPLEYFDLLELFKNGYMYEETNKEVMKELFELRIIEEKGKERGDVREDIFSKLGYDENEFV</sequence>
<reference evidence="1 2" key="1">
    <citation type="journal article" date="2015" name="Nature">
        <title>rRNA introns, odd ribosomes, and small enigmatic genomes across a large radiation of phyla.</title>
        <authorList>
            <person name="Brown C.T."/>
            <person name="Hug L.A."/>
            <person name="Thomas B.C."/>
            <person name="Sharon I."/>
            <person name="Castelle C.J."/>
            <person name="Singh A."/>
            <person name="Wilkins M.J."/>
            <person name="Williams K.H."/>
            <person name="Banfield J.F."/>
        </authorList>
    </citation>
    <scope>NUCLEOTIDE SEQUENCE [LARGE SCALE GENOMIC DNA]</scope>
</reference>
<name>A0A0G0CK33_9BACT</name>
<evidence type="ECO:0000313" key="1">
    <source>
        <dbReference type="EMBL" id="KKP43792.1"/>
    </source>
</evidence>
<evidence type="ECO:0000313" key="2">
    <source>
        <dbReference type="Proteomes" id="UP000034302"/>
    </source>
</evidence>
<dbReference type="AlphaFoldDB" id="A0A0G0CK33"/>
<protein>
    <submittedName>
        <fullName evidence="1">Uncharacterized protein</fullName>
    </submittedName>
</protein>
<comment type="caution">
    <text evidence="1">The sequence shown here is derived from an EMBL/GenBank/DDBJ whole genome shotgun (WGS) entry which is preliminary data.</text>
</comment>
<organism evidence="1 2">
    <name type="scientific">candidate division WS6 bacterium GW2011_GWC1_33_20</name>
    <dbReference type="NCBI Taxonomy" id="1619089"/>
    <lineage>
        <taxon>Bacteria</taxon>
        <taxon>Candidatus Dojkabacteria</taxon>
    </lineage>
</organism>
<dbReference type="EMBL" id="LBOV01000011">
    <property type="protein sequence ID" value="KKP43792.1"/>
    <property type="molecule type" value="Genomic_DNA"/>
</dbReference>